<organism evidence="4 5">
    <name type="scientific">Halomonas dongshanensis</name>
    <dbReference type="NCBI Taxonomy" id="2890835"/>
    <lineage>
        <taxon>Bacteria</taxon>
        <taxon>Pseudomonadati</taxon>
        <taxon>Pseudomonadota</taxon>
        <taxon>Gammaproteobacteria</taxon>
        <taxon>Oceanospirillales</taxon>
        <taxon>Halomonadaceae</taxon>
        <taxon>Halomonas</taxon>
    </lineage>
</organism>
<gene>
    <name evidence="4" type="ORF">LLY24_15850</name>
</gene>
<sequence length="418" mass="44118">MKRVSKRWPTRWTGALQGSALLLAGLLWLPQAQAQQACAELARLPQALELAPGIHREIRLPVDIERLAVGNPGVANVQLTSDRAFLISTADQGATNITFWTACAADPAEITLMVMGQASQALSGYAQRAPDIVPQVQTDIRFIEVNRTRLRDVGVSLFGSSNNNLFASPGVGPGSVGVGNIGSLTPGANVPLSSSGFNLVVGGGSSRVMAALSALETSGFAYTLARPSLVALSGQSASFLAGGEFPIPVPSSGSDSVSIEYKEFGVRLTLTPTVIDERRITLRVAPEVSELDFVNGITIEGTTVPALSVRRSDTSVSLASGESFIISGLISTNRSAQVNQLPGLGSLPIIGAFFRNSQTRSEERELLMIVTPHLVQPIAADAVLPTMPGESLRTYDPSVHELLLFEDGSFNRTSGLSR</sequence>
<evidence type="ECO:0000313" key="4">
    <source>
        <dbReference type="EMBL" id="MCS2610789.1"/>
    </source>
</evidence>
<name>A0ABT2EJP2_9GAMM</name>
<dbReference type="Pfam" id="PF13629">
    <property type="entry name" value="T2SS-T3SS_pil_N"/>
    <property type="match status" value="1"/>
</dbReference>
<evidence type="ECO:0000256" key="1">
    <source>
        <dbReference type="RuleBase" id="RU004003"/>
    </source>
</evidence>
<feature type="domain" description="Pilus formation protein N-terminal" evidence="3">
    <location>
        <begin position="46"/>
        <end position="114"/>
    </location>
</feature>
<dbReference type="PRINTS" id="PR00811">
    <property type="entry name" value="BCTERIALGSPD"/>
</dbReference>
<protein>
    <submittedName>
        <fullName evidence="4">Type II and III secretion system protein family protein</fullName>
    </submittedName>
</protein>
<comment type="caution">
    <text evidence="4">The sequence shown here is derived from an EMBL/GenBank/DDBJ whole genome shotgun (WGS) entry which is preliminary data.</text>
</comment>
<dbReference type="InterPro" id="IPR004846">
    <property type="entry name" value="T2SS/T3SS_dom"/>
</dbReference>
<dbReference type="InterPro" id="IPR050810">
    <property type="entry name" value="Bact_Secretion_Sys_Channel"/>
</dbReference>
<dbReference type="Proteomes" id="UP001165542">
    <property type="component" value="Unassembled WGS sequence"/>
</dbReference>
<dbReference type="PANTHER" id="PTHR30332:SF17">
    <property type="entry name" value="TYPE IV PILIATION SYSTEM PROTEIN DR_0774-RELATED"/>
    <property type="match status" value="1"/>
</dbReference>
<evidence type="ECO:0000259" key="2">
    <source>
        <dbReference type="Pfam" id="PF00263"/>
    </source>
</evidence>
<keyword evidence="5" id="KW-1185">Reference proteome</keyword>
<dbReference type="InterPro" id="IPR001775">
    <property type="entry name" value="GspD/PilQ"/>
</dbReference>
<dbReference type="EMBL" id="JAJISC010000008">
    <property type="protein sequence ID" value="MCS2610789.1"/>
    <property type="molecule type" value="Genomic_DNA"/>
</dbReference>
<evidence type="ECO:0000259" key="3">
    <source>
        <dbReference type="Pfam" id="PF13629"/>
    </source>
</evidence>
<accession>A0ABT2EJP2</accession>
<dbReference type="RefSeq" id="WP_259037286.1">
    <property type="nucleotide sequence ID" value="NZ_JAJISC010000008.1"/>
</dbReference>
<dbReference type="Pfam" id="PF00263">
    <property type="entry name" value="Secretin"/>
    <property type="match status" value="1"/>
</dbReference>
<comment type="similarity">
    <text evidence="1">Belongs to the bacterial secretin family.</text>
</comment>
<dbReference type="PANTHER" id="PTHR30332">
    <property type="entry name" value="PROBABLE GENERAL SECRETION PATHWAY PROTEIN D"/>
    <property type="match status" value="1"/>
</dbReference>
<evidence type="ECO:0000313" key="5">
    <source>
        <dbReference type="Proteomes" id="UP001165542"/>
    </source>
</evidence>
<reference evidence="4" key="1">
    <citation type="submission" date="2021-11" db="EMBL/GenBank/DDBJ databases">
        <title>Halomonas sp., isolated from a coastal aquaculture zone in Dongshan Bay.</title>
        <authorList>
            <person name="Lin W."/>
        </authorList>
    </citation>
    <scope>NUCLEOTIDE SEQUENCE</scope>
    <source>
        <strain evidence="4">Yzlin-01</strain>
    </source>
</reference>
<feature type="domain" description="Type II/III secretion system secretin-like" evidence="2">
    <location>
        <begin position="214"/>
        <end position="375"/>
    </location>
</feature>
<proteinExistence type="inferred from homology"/>
<dbReference type="InterPro" id="IPR032789">
    <property type="entry name" value="T2SS-T3SS_pil_N"/>
</dbReference>